<dbReference type="EMBL" id="MU070534">
    <property type="protein sequence ID" value="KAF5827311.1"/>
    <property type="molecule type" value="Genomic_DNA"/>
</dbReference>
<evidence type="ECO:0000313" key="2">
    <source>
        <dbReference type="EMBL" id="KAF5827311.1"/>
    </source>
</evidence>
<gene>
    <name evidence="2" type="ORF">DUNSADRAFT_874</name>
</gene>
<protein>
    <recommendedName>
        <fullName evidence="4">Encoded protein</fullName>
    </recommendedName>
</protein>
<comment type="caution">
    <text evidence="2">The sequence shown here is derived from an EMBL/GenBank/DDBJ whole genome shotgun (WGS) entry which is preliminary data.</text>
</comment>
<evidence type="ECO:0008006" key="4">
    <source>
        <dbReference type="Google" id="ProtNLM"/>
    </source>
</evidence>
<accession>A0ABQ7FY75</accession>
<reference evidence="2" key="1">
    <citation type="submission" date="2017-08" db="EMBL/GenBank/DDBJ databases">
        <authorList>
            <person name="Polle J.E."/>
            <person name="Barry K."/>
            <person name="Cushman J."/>
            <person name="Schmutz J."/>
            <person name="Tran D."/>
            <person name="Hathwaick L.T."/>
            <person name="Yim W.C."/>
            <person name="Jenkins J."/>
            <person name="Mckie-Krisberg Z.M."/>
            <person name="Prochnik S."/>
            <person name="Lindquist E."/>
            <person name="Dockter R.B."/>
            <person name="Adam C."/>
            <person name="Molina H."/>
            <person name="Bunkerborg J."/>
            <person name="Jin E."/>
            <person name="Buchheim M."/>
            <person name="Magnuson J."/>
        </authorList>
    </citation>
    <scope>NUCLEOTIDE SEQUENCE</scope>
    <source>
        <strain evidence="2">CCAP 19/18</strain>
    </source>
</reference>
<feature type="compositionally biased region" description="Polar residues" evidence="1">
    <location>
        <begin position="152"/>
        <end position="172"/>
    </location>
</feature>
<organism evidence="2 3">
    <name type="scientific">Dunaliella salina</name>
    <name type="common">Green alga</name>
    <name type="synonym">Protococcus salinus</name>
    <dbReference type="NCBI Taxonomy" id="3046"/>
    <lineage>
        <taxon>Eukaryota</taxon>
        <taxon>Viridiplantae</taxon>
        <taxon>Chlorophyta</taxon>
        <taxon>core chlorophytes</taxon>
        <taxon>Chlorophyceae</taxon>
        <taxon>CS clade</taxon>
        <taxon>Chlamydomonadales</taxon>
        <taxon>Dunaliellaceae</taxon>
        <taxon>Dunaliella</taxon>
    </lineage>
</organism>
<feature type="compositionally biased region" description="Low complexity" evidence="1">
    <location>
        <begin position="185"/>
        <end position="202"/>
    </location>
</feature>
<feature type="region of interest" description="Disordered" evidence="1">
    <location>
        <begin position="123"/>
        <end position="142"/>
    </location>
</feature>
<evidence type="ECO:0000313" key="3">
    <source>
        <dbReference type="Proteomes" id="UP000815325"/>
    </source>
</evidence>
<dbReference type="Proteomes" id="UP000815325">
    <property type="component" value="Unassembled WGS sequence"/>
</dbReference>
<proteinExistence type="predicted"/>
<feature type="compositionally biased region" description="Low complexity" evidence="1">
    <location>
        <begin position="28"/>
        <end position="44"/>
    </location>
</feature>
<evidence type="ECO:0000256" key="1">
    <source>
        <dbReference type="SAM" id="MobiDB-lite"/>
    </source>
</evidence>
<name>A0ABQ7FY75_DUNSA</name>
<keyword evidence="3" id="KW-1185">Reference proteome</keyword>
<feature type="region of interest" description="Disordered" evidence="1">
    <location>
        <begin position="152"/>
        <end position="245"/>
    </location>
</feature>
<feature type="region of interest" description="Disordered" evidence="1">
    <location>
        <begin position="19"/>
        <end position="58"/>
    </location>
</feature>
<sequence length="245" mass="26250">MMSRVHFLSNLFYSKAQHDMAGGDQAKSQSSESSGRSSLSTPELSQHRNSVDGPCLELPGYEDKTTECHQGTSFPCNGCIEESHGGLRPPGALWVRTSAPSSPVALERPANRTPLAVRCISAPTSALPPPSPASSKSSERCVSQNSFLSHSEWGNQAQEAVSKGKTSSNPNTPDRHSGPSRHFVRSTSSLPSLLSPQPTRQSPMRRVPSKGLAGVEVGMNKLGTRVGPRTSALLRSRESTPYYLP</sequence>